<keyword evidence="1" id="KW-0472">Membrane</keyword>
<keyword evidence="1" id="KW-0812">Transmembrane</keyword>
<protein>
    <submittedName>
        <fullName evidence="2">Uncharacterized protein</fullName>
    </submittedName>
</protein>
<feature type="transmembrane region" description="Helical" evidence="1">
    <location>
        <begin position="76"/>
        <end position="95"/>
    </location>
</feature>
<reference evidence="2 3" key="1">
    <citation type="journal article" date="2024" name="Ann. Entomol. Soc. Am.">
        <title>Genomic analyses of the southern and eastern yellowjacket wasps (Hymenoptera: Vespidae) reveal evolutionary signatures of social life.</title>
        <authorList>
            <person name="Catto M.A."/>
            <person name="Caine P.B."/>
            <person name="Orr S.E."/>
            <person name="Hunt B.G."/>
            <person name="Goodisman M.A.D."/>
        </authorList>
    </citation>
    <scope>NUCLEOTIDE SEQUENCE [LARGE SCALE GENOMIC DNA]</scope>
    <source>
        <strain evidence="2">232</strain>
        <tissue evidence="2">Head and thorax</tissue>
    </source>
</reference>
<organism evidence="2 3">
    <name type="scientific">Vespula maculifrons</name>
    <name type="common">Eastern yellow jacket</name>
    <name type="synonym">Wasp</name>
    <dbReference type="NCBI Taxonomy" id="7453"/>
    <lineage>
        <taxon>Eukaryota</taxon>
        <taxon>Metazoa</taxon>
        <taxon>Ecdysozoa</taxon>
        <taxon>Arthropoda</taxon>
        <taxon>Hexapoda</taxon>
        <taxon>Insecta</taxon>
        <taxon>Pterygota</taxon>
        <taxon>Neoptera</taxon>
        <taxon>Endopterygota</taxon>
        <taxon>Hymenoptera</taxon>
        <taxon>Apocrita</taxon>
        <taxon>Aculeata</taxon>
        <taxon>Vespoidea</taxon>
        <taxon>Vespidae</taxon>
        <taxon>Vespinae</taxon>
        <taxon>Vespula</taxon>
    </lineage>
</organism>
<evidence type="ECO:0000256" key="1">
    <source>
        <dbReference type="SAM" id="Phobius"/>
    </source>
</evidence>
<keyword evidence="1" id="KW-1133">Transmembrane helix</keyword>
<proteinExistence type="predicted"/>
<evidence type="ECO:0000313" key="3">
    <source>
        <dbReference type="Proteomes" id="UP001607303"/>
    </source>
</evidence>
<evidence type="ECO:0000313" key="2">
    <source>
        <dbReference type="EMBL" id="KAL2751320.1"/>
    </source>
</evidence>
<comment type="caution">
    <text evidence="2">The sequence shown here is derived from an EMBL/GenBank/DDBJ whole genome shotgun (WGS) entry which is preliminary data.</text>
</comment>
<dbReference type="EMBL" id="JAYRBN010000007">
    <property type="protein sequence ID" value="KAL2751320.1"/>
    <property type="molecule type" value="Genomic_DNA"/>
</dbReference>
<sequence length="223" mass="24425">MGRVGQHDVEFAVANHAQVSRNCYTVVVVVVPGNGIGRYLTGNANYESGSYFVAKFQPSLDDGFLPFDRTLGIRNIHWAGFTAATLLGVLFWRLFVVTMVDSTSMALARCGRRVNLSGMTISWPLPGFNAPAISMQVGGALGDAPEGGVALLEEMEEEKGWTARESKRGGWWKVSSAKSAGLKYFRMKTTMSNLARTVSRLNEHDLRADNGERCNRAWSVTKA</sequence>
<keyword evidence="3" id="KW-1185">Reference proteome</keyword>
<gene>
    <name evidence="2" type="ORF">V1477_000478</name>
</gene>
<name>A0ABD2D1Q9_VESMC</name>
<dbReference type="AlphaFoldDB" id="A0ABD2D1Q9"/>
<dbReference type="Proteomes" id="UP001607303">
    <property type="component" value="Unassembled WGS sequence"/>
</dbReference>
<accession>A0ABD2D1Q9</accession>